<comment type="similarity">
    <text evidence="1">Belongs to the peptidase S33 family.</text>
</comment>
<dbReference type="InterPro" id="IPR051601">
    <property type="entry name" value="Serine_prot/Carboxylest_S33"/>
</dbReference>
<dbReference type="InterPro" id="IPR013595">
    <property type="entry name" value="Pept_S33_TAP-like_C"/>
</dbReference>
<dbReference type="AlphaFoldDB" id="A0A426V3X5"/>
<feature type="domain" description="AB hydrolase-1" evidence="4">
    <location>
        <begin position="156"/>
        <end position="355"/>
    </location>
</feature>
<dbReference type="InterPro" id="IPR029058">
    <property type="entry name" value="AB_hydrolase_fold"/>
</dbReference>
<feature type="region of interest" description="Disordered" evidence="3">
    <location>
        <begin position="556"/>
        <end position="575"/>
    </location>
</feature>
<dbReference type="Gene3D" id="3.40.50.1820">
    <property type="entry name" value="alpha/beta hydrolase"/>
    <property type="match status" value="1"/>
</dbReference>
<protein>
    <submittedName>
        <fullName evidence="6">Alpha/beta fold hydrolase</fullName>
    </submittedName>
</protein>
<dbReference type="GO" id="GO:0016787">
    <property type="term" value="F:hydrolase activity"/>
    <property type="evidence" value="ECO:0007669"/>
    <property type="project" value="UniProtKB-KW"/>
</dbReference>
<dbReference type="Pfam" id="PF08386">
    <property type="entry name" value="Abhydrolase_4"/>
    <property type="match status" value="1"/>
</dbReference>
<dbReference type="SUPFAM" id="SSF53474">
    <property type="entry name" value="alpha/beta-Hydrolases"/>
    <property type="match status" value="1"/>
</dbReference>
<evidence type="ECO:0000256" key="2">
    <source>
        <dbReference type="ARBA" id="ARBA00022801"/>
    </source>
</evidence>
<evidence type="ECO:0000259" key="4">
    <source>
        <dbReference type="Pfam" id="PF00561"/>
    </source>
</evidence>
<evidence type="ECO:0000259" key="5">
    <source>
        <dbReference type="Pfam" id="PF08386"/>
    </source>
</evidence>
<dbReference type="PANTHER" id="PTHR43248:SF25">
    <property type="entry name" value="AB HYDROLASE-1 DOMAIN-CONTAINING PROTEIN-RELATED"/>
    <property type="match status" value="1"/>
</dbReference>
<evidence type="ECO:0000256" key="1">
    <source>
        <dbReference type="ARBA" id="ARBA00010088"/>
    </source>
</evidence>
<comment type="caution">
    <text evidence="6">The sequence shown here is derived from an EMBL/GenBank/DDBJ whole genome shotgun (WGS) entry which is preliminary data.</text>
</comment>
<dbReference type="EMBL" id="RSEB01000001">
    <property type="protein sequence ID" value="RRS01531.1"/>
    <property type="molecule type" value="Genomic_DNA"/>
</dbReference>
<accession>A0A426V3X5</accession>
<sequence>MASGGGPGPHSGVAVGDAVRCGARRTRCGRRRGPRAEPSSHRIASGTEHLDWTPRCVRVPFDWTESSMRVTPRALAAAAASALLTATLVAAGPQAAAAGHGRGIDWAPCPDVDPAEGVECASIEVPLDYNRPWGEKIEIGLARRQATDPDERLGSILMNPGGPGGSGVDFVKSGNLLDGEVAERYDLIGFDPRGVNTSTQVLCSEEALIDAFSVPYPESEAQYEDLLAANAALTADCREHSGRLFDRVSNLETVEDMERIRRALGEGDLNFLGFSYGTLMGQQYAEKYPRHIRTMVLDGNMDHSEDSTWEFMRSQTAIVEETFGEFADWCESTPECALYGEDVETLYADLKARARAGDLIDPYFGDQLDFYFLSSFYTFYTTSKYWWPSIAVEYAAMRDGETLPGTLAAGRQAPELVEHLYYPAWCQDFGYEIDGYEEFAQIAADMAADSPNVEWSPYAGSVTACLGSNIRHRNGFDDLDVHRSAPPIVFIGNHYDAATLYEWSVTASEQADGHLITYEGYEHTAYGFRSCVTEAVNGYFLEGTAPQPGLTCPDEDVPGGLAATALPQRPVPPTR</sequence>
<gene>
    <name evidence="6" type="ORF">EIW28_01820</name>
</gene>
<evidence type="ECO:0000313" key="6">
    <source>
        <dbReference type="EMBL" id="RRS01531.1"/>
    </source>
</evidence>
<feature type="domain" description="Peptidase S33 tripeptidyl aminopeptidase-like C-terminal" evidence="5">
    <location>
        <begin position="464"/>
        <end position="552"/>
    </location>
</feature>
<organism evidence="6 7">
    <name type="scientific">Glycomyces terrestris</name>
    <dbReference type="NCBI Taxonomy" id="2493553"/>
    <lineage>
        <taxon>Bacteria</taxon>
        <taxon>Bacillati</taxon>
        <taxon>Actinomycetota</taxon>
        <taxon>Actinomycetes</taxon>
        <taxon>Glycomycetales</taxon>
        <taxon>Glycomycetaceae</taxon>
        <taxon>Glycomyces</taxon>
    </lineage>
</organism>
<name>A0A426V3X5_9ACTN</name>
<keyword evidence="2 6" id="KW-0378">Hydrolase</keyword>
<dbReference type="Pfam" id="PF00561">
    <property type="entry name" value="Abhydrolase_1"/>
    <property type="match status" value="1"/>
</dbReference>
<evidence type="ECO:0000256" key="3">
    <source>
        <dbReference type="SAM" id="MobiDB-lite"/>
    </source>
</evidence>
<reference evidence="6 7" key="1">
    <citation type="submission" date="2018-12" db="EMBL/GenBank/DDBJ databases">
        <title>Glycomyces sp. YIM 121974 draft genome.</title>
        <authorList>
            <person name="Li Q."/>
        </authorList>
    </citation>
    <scope>NUCLEOTIDE SEQUENCE [LARGE SCALE GENOMIC DNA]</scope>
    <source>
        <strain evidence="6 7">YIM 121974</strain>
    </source>
</reference>
<evidence type="ECO:0000313" key="7">
    <source>
        <dbReference type="Proteomes" id="UP000277256"/>
    </source>
</evidence>
<dbReference type="Proteomes" id="UP000277256">
    <property type="component" value="Unassembled WGS sequence"/>
</dbReference>
<proteinExistence type="inferred from homology"/>
<dbReference type="PANTHER" id="PTHR43248">
    <property type="entry name" value="2-SUCCINYL-6-HYDROXY-2,4-CYCLOHEXADIENE-1-CARBOXYLATE SYNTHASE"/>
    <property type="match status" value="1"/>
</dbReference>
<keyword evidence="7" id="KW-1185">Reference proteome</keyword>
<dbReference type="InterPro" id="IPR000073">
    <property type="entry name" value="AB_hydrolase_1"/>
</dbReference>